<dbReference type="AlphaFoldDB" id="A0A199VC93"/>
<evidence type="ECO:0000313" key="8">
    <source>
        <dbReference type="RefSeq" id="XP_020085138.1"/>
    </source>
</evidence>
<evidence type="ECO:0000313" key="5">
    <source>
        <dbReference type="EMBL" id="OAY74638.1"/>
    </source>
</evidence>
<protein>
    <recommendedName>
        <fullName evidence="4">Dirigent protein</fullName>
    </recommendedName>
</protein>
<gene>
    <name evidence="8" type="primary">LOC109707995</name>
    <name evidence="5" type="ORF">ACMD2_02355</name>
</gene>
<comment type="subcellular location">
    <subcellularLocation>
        <location evidence="4">Secreted</location>
        <location evidence="4">Extracellular space</location>
        <location evidence="4">Apoplast</location>
    </subcellularLocation>
</comment>
<dbReference type="STRING" id="4615.A0A199VC93"/>
<keyword evidence="3 4" id="KW-0964">Secreted</keyword>
<dbReference type="Proteomes" id="UP000092600">
    <property type="component" value="Unassembled WGS sequence"/>
</dbReference>
<comment type="function">
    <text evidence="4">Dirigent proteins impart stereoselectivity on the phenoxy radical-coupling reaction, yielding optically active lignans from two molecules of coniferyl alcohol in the biosynthesis of lignans, flavonolignans, and alkaloids and thus plays a central role in plant secondary metabolism.</text>
</comment>
<evidence type="ECO:0000313" key="6">
    <source>
        <dbReference type="Proteomes" id="UP000092600"/>
    </source>
</evidence>
<keyword evidence="7" id="KW-1185">Reference proteome</keyword>
<evidence type="ECO:0000256" key="1">
    <source>
        <dbReference type="ARBA" id="ARBA00010746"/>
    </source>
</evidence>
<dbReference type="Gramene" id="Aco014036.1.mrna1">
    <property type="protein sequence ID" value="Aco014036.1.mrna1.cds1"/>
    <property type="gene ID" value="Aco014036.1.path1"/>
</dbReference>
<name>A0A199VC93_ANACO</name>
<evidence type="ECO:0000256" key="3">
    <source>
        <dbReference type="ARBA" id="ARBA00022525"/>
    </source>
</evidence>
<dbReference type="RefSeq" id="XP_020085138.1">
    <property type="nucleotide sequence ID" value="XM_020229549.1"/>
</dbReference>
<reference evidence="5 6" key="1">
    <citation type="journal article" date="2016" name="DNA Res.">
        <title>The draft genome of MD-2 pineapple using hybrid error correction of long reads.</title>
        <authorList>
            <person name="Redwan R.M."/>
            <person name="Saidin A."/>
            <person name="Kumar S.V."/>
        </authorList>
    </citation>
    <scope>NUCLEOTIDE SEQUENCE [LARGE SCALE GENOMIC DNA]</scope>
    <source>
        <strain evidence="6">cv. MD2</strain>
        <tissue evidence="5">Leaf</tissue>
    </source>
</reference>
<evidence type="ECO:0000313" key="7">
    <source>
        <dbReference type="Proteomes" id="UP000515123"/>
    </source>
</evidence>
<dbReference type="Pfam" id="PF03018">
    <property type="entry name" value="Dirigent"/>
    <property type="match status" value="1"/>
</dbReference>
<dbReference type="GO" id="GO:0048046">
    <property type="term" value="C:apoplast"/>
    <property type="evidence" value="ECO:0007669"/>
    <property type="project" value="UniProtKB-SubCell"/>
</dbReference>
<accession>A0A199VC93</accession>
<evidence type="ECO:0000256" key="4">
    <source>
        <dbReference type="RuleBase" id="RU363099"/>
    </source>
</evidence>
<evidence type="ECO:0000256" key="2">
    <source>
        <dbReference type="ARBA" id="ARBA00011738"/>
    </source>
</evidence>
<dbReference type="GeneID" id="109707995"/>
<organism evidence="5 6">
    <name type="scientific">Ananas comosus</name>
    <name type="common">Pineapple</name>
    <name type="synonym">Ananas ananas</name>
    <dbReference type="NCBI Taxonomy" id="4615"/>
    <lineage>
        <taxon>Eukaryota</taxon>
        <taxon>Viridiplantae</taxon>
        <taxon>Streptophyta</taxon>
        <taxon>Embryophyta</taxon>
        <taxon>Tracheophyta</taxon>
        <taxon>Spermatophyta</taxon>
        <taxon>Magnoliopsida</taxon>
        <taxon>Liliopsida</taxon>
        <taxon>Poales</taxon>
        <taxon>Bromeliaceae</taxon>
        <taxon>Bromelioideae</taxon>
        <taxon>Ananas</taxon>
    </lineage>
</organism>
<reference evidence="8" key="2">
    <citation type="submission" date="2025-04" db="UniProtKB">
        <authorList>
            <consortium name="RefSeq"/>
        </authorList>
    </citation>
    <scope>IDENTIFICATION</scope>
    <source>
        <tissue evidence="8">Leaf</tissue>
    </source>
</reference>
<sequence>MACSGANSCTILLCFFAFYVLTSVGTGATHLHFYMHDTLSGRSPSAFRLVKGKGAIPGFWAYFGDVVVADDPLTEGPDPKSRGVGRIQGFYITVSHNRPVLLVSLEAVLSEDGPYNGSTISISGRNDITERVRELSVVGGSGAFRMARGYVLWRTHFVNLTSRNAILELDVYATTATTDQKY</sequence>
<dbReference type="GO" id="GO:0009699">
    <property type="term" value="P:phenylpropanoid biosynthetic process"/>
    <property type="evidence" value="ECO:0007669"/>
    <property type="project" value="UniProtKB-ARBA"/>
</dbReference>
<dbReference type="InterPro" id="IPR044859">
    <property type="entry name" value="Allene_oxi_cyc_Dirigent"/>
</dbReference>
<dbReference type="PANTHER" id="PTHR21495">
    <property type="entry name" value="NUCLEOPORIN-RELATED"/>
    <property type="match status" value="1"/>
</dbReference>
<comment type="similarity">
    <text evidence="1 4">Belongs to the plant dirigent protein family.</text>
</comment>
<dbReference type="InterPro" id="IPR004265">
    <property type="entry name" value="Dirigent"/>
</dbReference>
<dbReference type="OrthoDB" id="1864232at2759"/>
<keyword evidence="4" id="KW-0052">Apoplast</keyword>
<dbReference type="Proteomes" id="UP000515123">
    <property type="component" value="Linkage group 3"/>
</dbReference>
<dbReference type="Gene3D" id="2.40.480.10">
    <property type="entry name" value="Allene oxide cyclase-like"/>
    <property type="match status" value="1"/>
</dbReference>
<comment type="subunit">
    <text evidence="2 4">Homodimer.</text>
</comment>
<dbReference type="EMBL" id="LSRQ01002333">
    <property type="protein sequence ID" value="OAY74638.1"/>
    <property type="molecule type" value="Genomic_DNA"/>
</dbReference>
<proteinExistence type="inferred from homology"/>